<evidence type="ECO:0000259" key="4">
    <source>
        <dbReference type="SMART" id="SM00796"/>
    </source>
</evidence>
<dbReference type="InterPro" id="IPR010016">
    <property type="entry name" value="PxpB"/>
</dbReference>
<dbReference type="PANTHER" id="PTHR34698:SF2">
    <property type="entry name" value="5-OXOPROLINASE SUBUNIT B"/>
    <property type="match status" value="1"/>
</dbReference>
<dbReference type="Gene3D" id="3.30.1360.40">
    <property type="match status" value="1"/>
</dbReference>
<evidence type="ECO:0000313" key="6">
    <source>
        <dbReference type="Proteomes" id="UP000318242"/>
    </source>
</evidence>
<dbReference type="InterPro" id="IPR029000">
    <property type="entry name" value="Cyclophilin-like_dom_sf"/>
</dbReference>
<protein>
    <submittedName>
        <fullName evidence="5">Allophanate hydrolase</fullName>
    </submittedName>
</protein>
<evidence type="ECO:0000256" key="2">
    <source>
        <dbReference type="ARBA" id="ARBA00022801"/>
    </source>
</evidence>
<sequence length="234" mass="25993">MRTINSYKLRIEPVGECALLLRLADKINESLPSYIAHLSKIIRDNLTIKPINCVPSYTSLLLEFSALEFDYQALCSELNSLILISNKNQSHPATETIEIPVYYGEEVALDAARYRNEKGLSLQQLQELHTSVEYQVHALGFAPGFAFMAEIPDSLQLPRLDAPRPVVEKGSVAIAGPQTAVYPEQSPGGWNIIGKTPIELYQPQNEPMTLLSPGDKVRFIAISKRQFIELGGVL</sequence>
<dbReference type="InterPro" id="IPR003833">
    <property type="entry name" value="CT_C_D"/>
</dbReference>
<keyword evidence="6" id="KW-1185">Reference proteome</keyword>
<dbReference type="OrthoDB" id="9778567at2"/>
<evidence type="ECO:0000313" key="5">
    <source>
        <dbReference type="EMBL" id="GEA59435.1"/>
    </source>
</evidence>
<dbReference type="Pfam" id="PF02682">
    <property type="entry name" value="CT_C_D"/>
    <property type="match status" value="1"/>
</dbReference>
<reference evidence="5 6" key="1">
    <citation type="submission" date="2019-06" db="EMBL/GenBank/DDBJ databases">
        <title>Whole genome shotgun sequence of Vibrio comitans NBRC 102076.</title>
        <authorList>
            <person name="Hosoyama A."/>
            <person name="Uohara A."/>
            <person name="Ohji S."/>
            <person name="Ichikawa N."/>
        </authorList>
    </citation>
    <scope>NUCLEOTIDE SEQUENCE [LARGE SCALE GENOMIC DNA]</scope>
    <source>
        <strain evidence="5 6">NBRC 102076</strain>
    </source>
</reference>
<keyword evidence="1" id="KW-0547">Nucleotide-binding</keyword>
<dbReference type="GO" id="GO:0016787">
    <property type="term" value="F:hydrolase activity"/>
    <property type="evidence" value="ECO:0007669"/>
    <property type="project" value="UniProtKB-KW"/>
</dbReference>
<dbReference type="RefSeq" id="WP_141269254.1">
    <property type="nucleotide sequence ID" value="NZ_BJLH01000002.1"/>
</dbReference>
<keyword evidence="3" id="KW-0067">ATP-binding</keyword>
<dbReference type="EMBL" id="BJLH01000002">
    <property type="protein sequence ID" value="GEA59435.1"/>
    <property type="molecule type" value="Genomic_DNA"/>
</dbReference>
<dbReference type="AlphaFoldDB" id="A0A4Y3IJU0"/>
<evidence type="ECO:0000256" key="3">
    <source>
        <dbReference type="ARBA" id="ARBA00022840"/>
    </source>
</evidence>
<proteinExistence type="predicted"/>
<dbReference type="Proteomes" id="UP000318242">
    <property type="component" value="Unassembled WGS sequence"/>
</dbReference>
<accession>A0A4Y3IJU0</accession>
<comment type="caution">
    <text evidence="5">The sequence shown here is derived from an EMBL/GenBank/DDBJ whole genome shotgun (WGS) entry which is preliminary data.</text>
</comment>
<dbReference type="PANTHER" id="PTHR34698">
    <property type="entry name" value="5-OXOPROLINASE SUBUNIT B"/>
    <property type="match status" value="1"/>
</dbReference>
<dbReference type="SMART" id="SM00796">
    <property type="entry name" value="AHS1"/>
    <property type="match status" value="1"/>
</dbReference>
<evidence type="ECO:0000256" key="1">
    <source>
        <dbReference type="ARBA" id="ARBA00022741"/>
    </source>
</evidence>
<organism evidence="5 6">
    <name type="scientific">Vibrio comitans NBRC 102076</name>
    <dbReference type="NCBI Taxonomy" id="1219078"/>
    <lineage>
        <taxon>Bacteria</taxon>
        <taxon>Pseudomonadati</taxon>
        <taxon>Pseudomonadota</taxon>
        <taxon>Gammaproteobacteria</taxon>
        <taxon>Vibrionales</taxon>
        <taxon>Vibrionaceae</taxon>
        <taxon>Vibrio</taxon>
    </lineage>
</organism>
<dbReference type="NCBIfam" id="TIGR00370">
    <property type="entry name" value="5-oxoprolinase subunit PxpB"/>
    <property type="match status" value="1"/>
</dbReference>
<feature type="domain" description="Carboxyltransferase" evidence="4">
    <location>
        <begin position="9"/>
        <end position="211"/>
    </location>
</feature>
<dbReference type="SUPFAM" id="SSF50891">
    <property type="entry name" value="Cyclophilin-like"/>
    <property type="match status" value="1"/>
</dbReference>
<dbReference type="Gene3D" id="2.40.100.10">
    <property type="entry name" value="Cyclophilin-like"/>
    <property type="match status" value="1"/>
</dbReference>
<dbReference type="SUPFAM" id="SSF160467">
    <property type="entry name" value="PH0987 N-terminal domain-like"/>
    <property type="match status" value="1"/>
</dbReference>
<name>A0A4Y3IJU0_9VIBR</name>
<gene>
    <name evidence="5" type="ORF">VCO01S_06280</name>
</gene>
<dbReference type="GO" id="GO:0005524">
    <property type="term" value="F:ATP binding"/>
    <property type="evidence" value="ECO:0007669"/>
    <property type="project" value="UniProtKB-KW"/>
</dbReference>
<keyword evidence="2 5" id="KW-0378">Hydrolase</keyword>